<dbReference type="GO" id="GO:0003676">
    <property type="term" value="F:nucleic acid binding"/>
    <property type="evidence" value="ECO:0007669"/>
    <property type="project" value="InterPro"/>
</dbReference>
<feature type="domain" description="Tc1-like transposase DDE" evidence="1">
    <location>
        <begin position="219"/>
        <end position="366"/>
    </location>
</feature>
<gene>
    <name evidence="2" type="ORF">G6F51_012053</name>
</gene>
<evidence type="ECO:0000259" key="1">
    <source>
        <dbReference type="Pfam" id="PF13358"/>
    </source>
</evidence>
<evidence type="ECO:0000313" key="3">
    <source>
        <dbReference type="Proteomes" id="UP000717996"/>
    </source>
</evidence>
<dbReference type="AlphaFoldDB" id="A0A9P6XXR7"/>
<protein>
    <recommendedName>
        <fullName evidence="1">Tc1-like transposase DDE domain-containing protein</fullName>
    </recommendedName>
</protein>
<name>A0A9P6XXR7_RHIOR</name>
<proteinExistence type="predicted"/>
<dbReference type="Gene3D" id="3.30.420.10">
    <property type="entry name" value="Ribonuclease H-like superfamily/Ribonuclease H"/>
    <property type="match status" value="1"/>
</dbReference>
<dbReference type="Proteomes" id="UP000717996">
    <property type="component" value="Unassembled WGS sequence"/>
</dbReference>
<dbReference type="NCBIfam" id="NF033545">
    <property type="entry name" value="transpos_IS630"/>
    <property type="match status" value="1"/>
</dbReference>
<dbReference type="PANTHER" id="PTHR46564:SF1">
    <property type="entry name" value="TRANSPOSASE"/>
    <property type="match status" value="1"/>
</dbReference>
<dbReference type="InterPro" id="IPR012337">
    <property type="entry name" value="RNaseH-like_sf"/>
</dbReference>
<accession>A0A9P6XXR7</accession>
<dbReference type="EMBL" id="JAANIT010003239">
    <property type="protein sequence ID" value="KAG1534513.1"/>
    <property type="molecule type" value="Genomic_DNA"/>
</dbReference>
<organism evidence="2 3">
    <name type="scientific">Rhizopus oryzae</name>
    <name type="common">Mucormycosis agent</name>
    <name type="synonym">Rhizopus arrhizus var. delemar</name>
    <dbReference type="NCBI Taxonomy" id="64495"/>
    <lineage>
        <taxon>Eukaryota</taxon>
        <taxon>Fungi</taxon>
        <taxon>Fungi incertae sedis</taxon>
        <taxon>Mucoromycota</taxon>
        <taxon>Mucoromycotina</taxon>
        <taxon>Mucoromycetes</taxon>
        <taxon>Mucorales</taxon>
        <taxon>Mucorineae</taxon>
        <taxon>Rhizopodaceae</taxon>
        <taxon>Rhizopus</taxon>
    </lineage>
</organism>
<dbReference type="SUPFAM" id="SSF53098">
    <property type="entry name" value="Ribonuclease H-like"/>
    <property type="match status" value="1"/>
</dbReference>
<sequence length="402" mass="47116">MEISRPNKTYFGVNGQQKLLQLEGAVQAQPSEQEWMRGELDETMNEVALRTKKEGNKKSGKSYKIYSPDRKVLFLYYLQVKLYKAAKAARLSGVAERTGQQWAKRLRDEPEWDIFEKQTNKDKQKTGMLQQEYKEYIINLYDQNPQARVVDIVESLTKSFENFSLKETSVRNFMKTECNLSLKRATLRSSERDSEDKLRQRFEWVERWTSTDMDYLSNCVFVDESGFDINMRPSSAWSTVAQWEVVDIELRVAEKPKQRRIDGVGRKRKHTPNVKKSKGTTTGHYLNFIRKTLNEMDKTPLMNGFYIVMDNAPIHTHNDIDELITLRGYRSIYIPPYSPELNPIEQFWSVVKNKVKRGTFSDDEDFKTRVADACNNVPIQHVKTFIQHSCNQFEKCRNKEPL</sequence>
<evidence type="ECO:0000313" key="2">
    <source>
        <dbReference type="EMBL" id="KAG1534513.1"/>
    </source>
</evidence>
<dbReference type="PANTHER" id="PTHR46564">
    <property type="entry name" value="TRANSPOSASE"/>
    <property type="match status" value="1"/>
</dbReference>
<dbReference type="Pfam" id="PF13358">
    <property type="entry name" value="DDE_3"/>
    <property type="match status" value="1"/>
</dbReference>
<dbReference type="InterPro" id="IPR047655">
    <property type="entry name" value="Transpos_IS630-like"/>
</dbReference>
<reference evidence="2" key="1">
    <citation type="journal article" date="2020" name="Microb. Genom.">
        <title>Genetic diversity of clinical and environmental Mucorales isolates obtained from an investigation of mucormycosis cases among solid organ transplant recipients.</title>
        <authorList>
            <person name="Nguyen M.H."/>
            <person name="Kaul D."/>
            <person name="Muto C."/>
            <person name="Cheng S.J."/>
            <person name="Richter R.A."/>
            <person name="Bruno V.M."/>
            <person name="Liu G."/>
            <person name="Beyhan S."/>
            <person name="Sundermann A.J."/>
            <person name="Mounaud S."/>
            <person name="Pasculle A.W."/>
            <person name="Nierman W.C."/>
            <person name="Driscoll E."/>
            <person name="Cumbie R."/>
            <person name="Clancy C.J."/>
            <person name="Dupont C.L."/>
        </authorList>
    </citation>
    <scope>NUCLEOTIDE SEQUENCE</scope>
    <source>
        <strain evidence="2">GL16</strain>
    </source>
</reference>
<comment type="caution">
    <text evidence="2">The sequence shown here is derived from an EMBL/GenBank/DDBJ whole genome shotgun (WGS) entry which is preliminary data.</text>
</comment>
<dbReference type="InterPro" id="IPR036397">
    <property type="entry name" value="RNaseH_sf"/>
</dbReference>
<dbReference type="OrthoDB" id="2289193at2759"/>
<dbReference type="InterPro" id="IPR038717">
    <property type="entry name" value="Tc1-like_DDE_dom"/>
</dbReference>